<sequence>MSTQSTQLEQYGSEKTIAVISSCNDIISECDNGLTAILQESLSDKQPIYFMPNDNHYDRTRILKEVRKHNIETASDDITNVYYYRKVACEERLHLSEWAILSNYNYISNTNLPHYYFRVFVNNFQPLGDNRLDEQIVSLALIHDRTLVLIWDIETYSSHKIGDPLKQICLVDVEMAPNPDWVIVVCENQTNLLKAFALCWKAIMPDIQIRFNNSQYDWPFIIEKAKSLGILEWMYNHMLPKPSNIKEIIK</sequence>
<name>A0ACA9MQX2_9GLOM</name>
<proteinExistence type="predicted"/>
<organism evidence="1 2">
    <name type="scientific">Cetraspora pellucida</name>
    <dbReference type="NCBI Taxonomy" id="1433469"/>
    <lineage>
        <taxon>Eukaryota</taxon>
        <taxon>Fungi</taxon>
        <taxon>Fungi incertae sedis</taxon>
        <taxon>Mucoromycota</taxon>
        <taxon>Glomeromycotina</taxon>
        <taxon>Glomeromycetes</taxon>
        <taxon>Diversisporales</taxon>
        <taxon>Gigasporaceae</taxon>
        <taxon>Cetraspora</taxon>
    </lineage>
</organism>
<comment type="caution">
    <text evidence="1">The sequence shown here is derived from an EMBL/GenBank/DDBJ whole genome shotgun (WGS) entry which is preliminary data.</text>
</comment>
<evidence type="ECO:0000313" key="1">
    <source>
        <dbReference type="EMBL" id="CAG8603038.1"/>
    </source>
</evidence>
<protein>
    <submittedName>
        <fullName evidence="1">12499_t:CDS:1</fullName>
    </submittedName>
</protein>
<accession>A0ACA9MQX2</accession>
<reference evidence="1" key="1">
    <citation type="submission" date="2021-06" db="EMBL/GenBank/DDBJ databases">
        <authorList>
            <person name="Kallberg Y."/>
            <person name="Tangrot J."/>
            <person name="Rosling A."/>
        </authorList>
    </citation>
    <scope>NUCLEOTIDE SEQUENCE</scope>
    <source>
        <strain evidence="1">28 12/20/2015</strain>
    </source>
</reference>
<dbReference type="Proteomes" id="UP000789366">
    <property type="component" value="Unassembled WGS sequence"/>
</dbReference>
<keyword evidence="2" id="KW-1185">Reference proteome</keyword>
<gene>
    <name evidence="1" type="ORF">SPELUC_LOCUS7201</name>
</gene>
<evidence type="ECO:0000313" key="2">
    <source>
        <dbReference type="Proteomes" id="UP000789366"/>
    </source>
</evidence>
<dbReference type="EMBL" id="CAJVPW010009251">
    <property type="protein sequence ID" value="CAG8603038.1"/>
    <property type="molecule type" value="Genomic_DNA"/>
</dbReference>